<dbReference type="AlphaFoldDB" id="A0A6C0B577"/>
<accession>A0A6C0B577</accession>
<dbReference type="InterPro" id="IPR050301">
    <property type="entry name" value="NTE"/>
</dbReference>
<sequence>MKYTGLALNGGGMRGVLQVGALQALSEEMNEKFLHNIFTDGVYGISMGALIATLIAFEFSVDDLSVLTELLGNMQDAFQPLRLQALLGLTQTNGIDDGSKIYTLLDTEFKKRGLDFGNLRIGDAAIPLRIIASDLSSLKVAVFGQTIKVWDALRASFSIPYIFTPHTIENKLFVDGAILCRRILDVVPQKDRENTMFLMTAQTKEITIDNYMSAVPFSRSIKDTYSVKDMYPLNTCLLIENSAQMFTFWESADIVRHLLSVGRTSYHEFRSEGLHEKLT</sequence>
<dbReference type="SUPFAM" id="SSF52151">
    <property type="entry name" value="FabD/lysophospholipase-like"/>
    <property type="match status" value="1"/>
</dbReference>
<protein>
    <recommendedName>
        <fullName evidence="4">PNPLA domain-containing protein</fullName>
    </recommendedName>
</protein>
<evidence type="ECO:0000313" key="5">
    <source>
        <dbReference type="EMBL" id="QHS87202.1"/>
    </source>
</evidence>
<dbReference type="Gene3D" id="3.40.1090.10">
    <property type="entry name" value="Cytosolic phospholipase A2 catalytic domain"/>
    <property type="match status" value="1"/>
</dbReference>
<dbReference type="PANTHER" id="PTHR14226:SF29">
    <property type="entry name" value="NEUROPATHY TARGET ESTERASE SWS"/>
    <property type="match status" value="1"/>
</dbReference>
<organism evidence="5">
    <name type="scientific">viral metagenome</name>
    <dbReference type="NCBI Taxonomy" id="1070528"/>
    <lineage>
        <taxon>unclassified sequences</taxon>
        <taxon>metagenomes</taxon>
        <taxon>organismal metagenomes</taxon>
    </lineage>
</organism>
<dbReference type="Pfam" id="PF01734">
    <property type="entry name" value="Patatin"/>
    <property type="match status" value="1"/>
</dbReference>
<evidence type="ECO:0000256" key="3">
    <source>
        <dbReference type="ARBA" id="ARBA00023098"/>
    </source>
</evidence>
<dbReference type="GO" id="GO:0016787">
    <property type="term" value="F:hydrolase activity"/>
    <property type="evidence" value="ECO:0007669"/>
    <property type="project" value="UniProtKB-KW"/>
</dbReference>
<keyword evidence="2" id="KW-0442">Lipid degradation</keyword>
<evidence type="ECO:0000256" key="2">
    <source>
        <dbReference type="ARBA" id="ARBA00022963"/>
    </source>
</evidence>
<name>A0A6C0B577_9ZZZZ</name>
<proteinExistence type="predicted"/>
<keyword evidence="3" id="KW-0443">Lipid metabolism</keyword>
<evidence type="ECO:0000256" key="1">
    <source>
        <dbReference type="ARBA" id="ARBA00022801"/>
    </source>
</evidence>
<feature type="domain" description="PNPLA" evidence="4">
    <location>
        <begin position="6"/>
        <end position="188"/>
    </location>
</feature>
<dbReference type="PANTHER" id="PTHR14226">
    <property type="entry name" value="NEUROPATHY TARGET ESTERASE/SWISS CHEESE D.MELANOGASTER"/>
    <property type="match status" value="1"/>
</dbReference>
<dbReference type="PROSITE" id="PS51635">
    <property type="entry name" value="PNPLA"/>
    <property type="match status" value="1"/>
</dbReference>
<dbReference type="EMBL" id="MN739079">
    <property type="protein sequence ID" value="QHS87202.1"/>
    <property type="molecule type" value="Genomic_DNA"/>
</dbReference>
<dbReference type="InterPro" id="IPR016035">
    <property type="entry name" value="Acyl_Trfase/lysoPLipase"/>
</dbReference>
<dbReference type="GO" id="GO:0016042">
    <property type="term" value="P:lipid catabolic process"/>
    <property type="evidence" value="ECO:0007669"/>
    <property type="project" value="UniProtKB-KW"/>
</dbReference>
<keyword evidence="1" id="KW-0378">Hydrolase</keyword>
<evidence type="ECO:0000259" key="4">
    <source>
        <dbReference type="PROSITE" id="PS51635"/>
    </source>
</evidence>
<reference evidence="5" key="1">
    <citation type="journal article" date="2020" name="Nature">
        <title>Giant virus diversity and host interactions through global metagenomics.</title>
        <authorList>
            <person name="Schulz F."/>
            <person name="Roux S."/>
            <person name="Paez-Espino D."/>
            <person name="Jungbluth S."/>
            <person name="Walsh D.A."/>
            <person name="Denef V.J."/>
            <person name="McMahon K.D."/>
            <person name="Konstantinidis K.T."/>
            <person name="Eloe-Fadrosh E.A."/>
            <person name="Kyrpides N.C."/>
            <person name="Woyke T."/>
        </authorList>
    </citation>
    <scope>NUCLEOTIDE SEQUENCE</scope>
    <source>
        <strain evidence="5">GVMAG-M-3300009684-20</strain>
    </source>
</reference>
<dbReference type="InterPro" id="IPR002641">
    <property type="entry name" value="PNPLA_dom"/>
</dbReference>